<organism evidence="1 2">
    <name type="scientific">Hortaea werneckii</name>
    <name type="common">Black yeast</name>
    <name type="synonym">Cladosporium werneckii</name>
    <dbReference type="NCBI Taxonomy" id="91943"/>
    <lineage>
        <taxon>Eukaryota</taxon>
        <taxon>Fungi</taxon>
        <taxon>Dikarya</taxon>
        <taxon>Ascomycota</taxon>
        <taxon>Pezizomycotina</taxon>
        <taxon>Dothideomycetes</taxon>
        <taxon>Dothideomycetidae</taxon>
        <taxon>Mycosphaerellales</taxon>
        <taxon>Teratosphaeriaceae</taxon>
        <taxon>Hortaea</taxon>
    </lineage>
</organism>
<dbReference type="OrthoDB" id="3468019at2759"/>
<dbReference type="SUPFAM" id="SSF54427">
    <property type="entry name" value="NTF2-like"/>
    <property type="match status" value="1"/>
</dbReference>
<reference evidence="1 2" key="1">
    <citation type="journal article" date="2018" name="BMC Genomics">
        <title>Genomic evidence for intraspecific hybridization in a clonal and extremely halotolerant yeast.</title>
        <authorList>
            <person name="Gostincar C."/>
            <person name="Stajich J.E."/>
            <person name="Zupancic J."/>
            <person name="Zalar P."/>
            <person name="Gunde-Cimerman N."/>
        </authorList>
    </citation>
    <scope>NUCLEOTIDE SEQUENCE [LARGE SCALE GENOMIC DNA]</scope>
    <source>
        <strain evidence="1 2">EXF-151</strain>
    </source>
</reference>
<comment type="caution">
    <text evidence="1">The sequence shown here is derived from an EMBL/GenBank/DDBJ whole genome shotgun (WGS) entry which is preliminary data.</text>
</comment>
<name>A0A3M7C8G1_HORWE</name>
<dbReference type="EMBL" id="QWIN01000680">
    <property type="protein sequence ID" value="RMY48263.1"/>
    <property type="molecule type" value="Genomic_DNA"/>
</dbReference>
<dbReference type="AlphaFoldDB" id="A0A3M7C8G1"/>
<evidence type="ECO:0000313" key="1">
    <source>
        <dbReference type="EMBL" id="RMY48263.1"/>
    </source>
</evidence>
<evidence type="ECO:0000313" key="2">
    <source>
        <dbReference type="Proteomes" id="UP000270230"/>
    </source>
</evidence>
<sequence>MSQYQAQVPNGDLVKPEIRKYFESFYTISDTPDIHQKYSEQFTQNANLIMASKEARGRNEILQIRIGMWEKVAKRSHKPVKIFPFGAGSDEVMLFGTVDYELKDGKKASVDWAARAHFAQEDGALRMDFYQVYLFAHSMQLCLLVISVPSAQTLLALLDAEPAAKSLECQSAPFANEK</sequence>
<proteinExistence type="predicted"/>
<dbReference type="PANTHER" id="PTHR39401">
    <property type="entry name" value="SNOAL-LIKE DOMAIN-CONTAINING PROTEIN"/>
    <property type="match status" value="1"/>
</dbReference>
<accession>A0A3M7C8G1</accession>
<dbReference type="PANTHER" id="PTHR39401:SF1">
    <property type="entry name" value="SNOAL-LIKE DOMAIN-CONTAINING PROTEIN"/>
    <property type="match status" value="1"/>
</dbReference>
<dbReference type="Proteomes" id="UP000270230">
    <property type="component" value="Unassembled WGS sequence"/>
</dbReference>
<dbReference type="InterPro" id="IPR032710">
    <property type="entry name" value="NTF2-like_dom_sf"/>
</dbReference>
<gene>
    <name evidence="1" type="ORF">D0865_08179</name>
</gene>
<evidence type="ECO:0008006" key="3">
    <source>
        <dbReference type="Google" id="ProtNLM"/>
    </source>
</evidence>
<protein>
    <recommendedName>
        <fullName evidence="3">NTF2 domain-containing protein</fullName>
    </recommendedName>
</protein>